<accession>A0ACC0FC06</accession>
<dbReference type="EMBL" id="CM045772">
    <property type="protein sequence ID" value="KAI7986246.1"/>
    <property type="molecule type" value="Genomic_DNA"/>
</dbReference>
<sequence>MCFSPLSTSNSSEITADETLNPNSISENEEFVVKLKSLDVFEQEQGLIALRKLTRMKEEARRHLLDILEKVAADDVLVVLSLANICGKACEKLLTRCIENITRSDVDIITLEKTLPQPIAKQIVDSRKELGLHGPESSGFPDKHVKRILRFGL</sequence>
<dbReference type="Proteomes" id="UP001060215">
    <property type="component" value="Chromosome 15"/>
</dbReference>
<keyword evidence="2" id="KW-1185">Reference proteome</keyword>
<comment type="caution">
    <text evidence="1">The sequence shown here is derived from an EMBL/GenBank/DDBJ whole genome shotgun (WGS) entry which is preliminary data.</text>
</comment>
<gene>
    <name evidence="1" type="ORF">LOK49_LG14G01011</name>
</gene>
<reference evidence="1 2" key="1">
    <citation type="journal article" date="2022" name="Plant J.">
        <title>Chromosome-level genome of Camellia lanceoleosa provides a valuable resource for understanding genome evolution and self-incompatibility.</title>
        <authorList>
            <person name="Gong W."/>
            <person name="Xiao S."/>
            <person name="Wang L."/>
            <person name="Liao Z."/>
            <person name="Chang Y."/>
            <person name="Mo W."/>
            <person name="Hu G."/>
            <person name="Li W."/>
            <person name="Zhao G."/>
            <person name="Zhu H."/>
            <person name="Hu X."/>
            <person name="Ji K."/>
            <person name="Xiang X."/>
            <person name="Song Q."/>
            <person name="Yuan D."/>
            <person name="Jin S."/>
            <person name="Zhang L."/>
        </authorList>
    </citation>
    <scope>NUCLEOTIDE SEQUENCE [LARGE SCALE GENOMIC DNA]</scope>
    <source>
        <strain evidence="1">SQ_2022a</strain>
    </source>
</reference>
<organism evidence="1 2">
    <name type="scientific">Camellia lanceoleosa</name>
    <dbReference type="NCBI Taxonomy" id="1840588"/>
    <lineage>
        <taxon>Eukaryota</taxon>
        <taxon>Viridiplantae</taxon>
        <taxon>Streptophyta</taxon>
        <taxon>Embryophyta</taxon>
        <taxon>Tracheophyta</taxon>
        <taxon>Spermatophyta</taxon>
        <taxon>Magnoliopsida</taxon>
        <taxon>eudicotyledons</taxon>
        <taxon>Gunneridae</taxon>
        <taxon>Pentapetalae</taxon>
        <taxon>asterids</taxon>
        <taxon>Ericales</taxon>
        <taxon>Theaceae</taxon>
        <taxon>Camellia</taxon>
    </lineage>
</organism>
<evidence type="ECO:0000313" key="1">
    <source>
        <dbReference type="EMBL" id="KAI7986246.1"/>
    </source>
</evidence>
<name>A0ACC0FC06_9ERIC</name>
<protein>
    <submittedName>
        <fullName evidence="1">BTB/POZ domain and ankyrin repeat-containing protein NPR1</fullName>
    </submittedName>
</protein>
<evidence type="ECO:0000313" key="2">
    <source>
        <dbReference type="Proteomes" id="UP001060215"/>
    </source>
</evidence>
<proteinExistence type="predicted"/>